<proteinExistence type="predicted"/>
<evidence type="ECO:0008006" key="3">
    <source>
        <dbReference type="Google" id="ProtNLM"/>
    </source>
</evidence>
<accession>A0ABW6SSV9</accession>
<dbReference type="Proteomes" id="UP001602013">
    <property type="component" value="Unassembled WGS sequence"/>
</dbReference>
<gene>
    <name evidence="1" type="ORF">ACFYXI_20460</name>
</gene>
<keyword evidence="2" id="KW-1185">Reference proteome</keyword>
<comment type="caution">
    <text evidence="1">The sequence shown here is derived from an EMBL/GenBank/DDBJ whole genome shotgun (WGS) entry which is preliminary data.</text>
</comment>
<dbReference type="EMBL" id="JBIASD010000013">
    <property type="protein sequence ID" value="MFF3667968.1"/>
    <property type="molecule type" value="Genomic_DNA"/>
</dbReference>
<protein>
    <recommendedName>
        <fullName evidence="3">Secreted protein</fullName>
    </recommendedName>
</protein>
<evidence type="ECO:0000313" key="1">
    <source>
        <dbReference type="EMBL" id="MFF3667968.1"/>
    </source>
</evidence>
<reference evidence="1 2" key="1">
    <citation type="submission" date="2024-10" db="EMBL/GenBank/DDBJ databases">
        <title>The Natural Products Discovery Center: Release of the First 8490 Sequenced Strains for Exploring Actinobacteria Biosynthetic Diversity.</title>
        <authorList>
            <person name="Kalkreuter E."/>
            <person name="Kautsar S.A."/>
            <person name="Yang D."/>
            <person name="Bader C.D."/>
            <person name="Teijaro C.N."/>
            <person name="Fluegel L."/>
            <person name="Davis C.M."/>
            <person name="Simpson J.R."/>
            <person name="Lauterbach L."/>
            <person name="Steele A.D."/>
            <person name="Gui C."/>
            <person name="Meng S."/>
            <person name="Li G."/>
            <person name="Viehrig K."/>
            <person name="Ye F."/>
            <person name="Su P."/>
            <person name="Kiefer A.F."/>
            <person name="Nichols A."/>
            <person name="Cepeda A.J."/>
            <person name="Yan W."/>
            <person name="Fan B."/>
            <person name="Jiang Y."/>
            <person name="Adhikari A."/>
            <person name="Zheng C.-J."/>
            <person name="Schuster L."/>
            <person name="Cowan T.M."/>
            <person name="Smanski M.J."/>
            <person name="Chevrette M.G."/>
            <person name="De Carvalho L.P.S."/>
            <person name="Shen B."/>
        </authorList>
    </citation>
    <scope>NUCLEOTIDE SEQUENCE [LARGE SCALE GENOMIC DNA]</scope>
    <source>
        <strain evidence="1 2">NPDC002173</strain>
    </source>
</reference>
<sequence>MALARMTRLPASAALPYALRRDNEGAAAREAALAAFLASRTRTTVGRVLEKATRVATHKRPATALKGVAATDWFRLDTKDDVTVKWYPQGLSCGSDAGLASPAAFAISWYWRPAPSVEPQRGIRVSFLNVATLRYAHVLLVEPDAAGEPVPINVHAGGLVWYKNLLYVPDTTGGLRVFDLRNLCVGGPFDYPYTLPQSDVWSCDRALGARFSFASLDRGADPVLLVSGEYLTSGTGRVVRWALDADGSLAADETGTAVPVDAYTGPGSKIQGAASYKGRWYFSQSGLAGANDRLLTTAPGEAVRERMYPKGPEDLTVWRGKSTVWTIAEKPGGRVILGVPL</sequence>
<name>A0ABW6SSV9_9ACTN</name>
<dbReference type="RefSeq" id="WP_387413290.1">
    <property type="nucleotide sequence ID" value="NZ_JBIASD010000013.1"/>
</dbReference>
<evidence type="ECO:0000313" key="2">
    <source>
        <dbReference type="Proteomes" id="UP001602013"/>
    </source>
</evidence>
<organism evidence="1 2">
    <name type="scientific">Microtetraspora malaysiensis</name>
    <dbReference type="NCBI Taxonomy" id="161358"/>
    <lineage>
        <taxon>Bacteria</taxon>
        <taxon>Bacillati</taxon>
        <taxon>Actinomycetota</taxon>
        <taxon>Actinomycetes</taxon>
        <taxon>Streptosporangiales</taxon>
        <taxon>Streptosporangiaceae</taxon>
        <taxon>Microtetraspora</taxon>
    </lineage>
</organism>